<dbReference type="RefSeq" id="WP_186996268.1">
    <property type="nucleotide sequence ID" value="NZ_JACOQK010000001.1"/>
</dbReference>
<comment type="subcellular location">
    <subcellularLocation>
        <location evidence="1">Cell membrane</location>
        <topology evidence="1">Multi-pass membrane protein</topology>
    </subcellularLocation>
</comment>
<evidence type="ECO:0000256" key="2">
    <source>
        <dbReference type="ARBA" id="ARBA00010792"/>
    </source>
</evidence>
<dbReference type="Pfam" id="PF09335">
    <property type="entry name" value="VTT_dom"/>
    <property type="match status" value="1"/>
</dbReference>
<dbReference type="EMBL" id="JACOQK010000001">
    <property type="protein sequence ID" value="MBC5787218.1"/>
    <property type="molecule type" value="Genomic_DNA"/>
</dbReference>
<evidence type="ECO:0000256" key="7">
    <source>
        <dbReference type="SAM" id="Phobius"/>
    </source>
</evidence>
<dbReference type="Proteomes" id="UP000649151">
    <property type="component" value="Unassembled WGS sequence"/>
</dbReference>
<evidence type="ECO:0000313" key="9">
    <source>
        <dbReference type="EMBL" id="MBC5787218.1"/>
    </source>
</evidence>
<comment type="similarity">
    <text evidence="2">Belongs to the DedA family.</text>
</comment>
<protein>
    <submittedName>
        <fullName evidence="9">DedA family protein</fullName>
    </submittedName>
</protein>
<keyword evidence="10" id="KW-1185">Reference proteome</keyword>
<feature type="transmembrane region" description="Helical" evidence="7">
    <location>
        <begin position="12"/>
        <end position="32"/>
    </location>
</feature>
<keyword evidence="4 7" id="KW-0812">Transmembrane</keyword>
<sequence length="203" mass="22690">MDGNVIFDLLSHYGMFAIFLLIMIEYACFPISSEIVLPLSGMVAAQLGHKVTFVILISVIAGILGSSFCYFLGRIGGNAMMECMLCRFPKAARQFQKTCDWQQKYGKLSVMIARVIPIFRTYISFAAGITKQNYLVFVVYSGIGILSWNTILISCGYLLGENFDVLGPYFSAYSKWVLILLAAVITIVIIVKKMRNKKKCSKI</sequence>
<dbReference type="PANTHER" id="PTHR42709">
    <property type="entry name" value="ALKALINE PHOSPHATASE LIKE PROTEIN"/>
    <property type="match status" value="1"/>
</dbReference>
<feature type="transmembrane region" description="Helical" evidence="7">
    <location>
        <begin position="52"/>
        <end position="72"/>
    </location>
</feature>
<reference evidence="9 10" key="1">
    <citation type="submission" date="2020-08" db="EMBL/GenBank/DDBJ databases">
        <title>Genome public.</title>
        <authorList>
            <person name="Liu C."/>
            <person name="Sun Q."/>
        </authorList>
    </citation>
    <scope>NUCLEOTIDE SEQUENCE [LARGE SCALE GENOMIC DNA]</scope>
    <source>
        <strain evidence="9 10">NSJ-27</strain>
    </source>
</reference>
<evidence type="ECO:0000256" key="1">
    <source>
        <dbReference type="ARBA" id="ARBA00004651"/>
    </source>
</evidence>
<evidence type="ECO:0000256" key="4">
    <source>
        <dbReference type="ARBA" id="ARBA00022692"/>
    </source>
</evidence>
<keyword evidence="6 7" id="KW-0472">Membrane</keyword>
<evidence type="ECO:0000313" key="10">
    <source>
        <dbReference type="Proteomes" id="UP000649151"/>
    </source>
</evidence>
<evidence type="ECO:0000256" key="5">
    <source>
        <dbReference type="ARBA" id="ARBA00022989"/>
    </source>
</evidence>
<feature type="transmembrane region" description="Helical" evidence="7">
    <location>
        <begin position="134"/>
        <end position="160"/>
    </location>
</feature>
<organism evidence="9 10">
    <name type="scientific">Clostridium facile</name>
    <dbReference type="NCBI Taxonomy" id="2763035"/>
    <lineage>
        <taxon>Bacteria</taxon>
        <taxon>Bacillati</taxon>
        <taxon>Bacillota</taxon>
        <taxon>Clostridia</taxon>
        <taxon>Eubacteriales</taxon>
        <taxon>Clostridiaceae</taxon>
        <taxon>Clostridium</taxon>
    </lineage>
</organism>
<feature type="transmembrane region" description="Helical" evidence="7">
    <location>
        <begin position="172"/>
        <end position="191"/>
    </location>
</feature>
<evidence type="ECO:0000256" key="6">
    <source>
        <dbReference type="ARBA" id="ARBA00023136"/>
    </source>
</evidence>
<gene>
    <name evidence="9" type="ORF">H8Z77_04150</name>
</gene>
<feature type="domain" description="VTT" evidence="8">
    <location>
        <begin position="33"/>
        <end position="157"/>
    </location>
</feature>
<dbReference type="InterPro" id="IPR032816">
    <property type="entry name" value="VTT_dom"/>
</dbReference>
<evidence type="ECO:0000259" key="8">
    <source>
        <dbReference type="Pfam" id="PF09335"/>
    </source>
</evidence>
<name>A0ABR7IQ60_9CLOT</name>
<dbReference type="PANTHER" id="PTHR42709:SF6">
    <property type="entry name" value="UNDECAPRENYL PHOSPHATE TRANSPORTER A"/>
    <property type="match status" value="1"/>
</dbReference>
<comment type="caution">
    <text evidence="9">The sequence shown here is derived from an EMBL/GenBank/DDBJ whole genome shotgun (WGS) entry which is preliminary data.</text>
</comment>
<keyword evidence="5 7" id="KW-1133">Transmembrane helix</keyword>
<dbReference type="InterPro" id="IPR051311">
    <property type="entry name" value="DedA_domain"/>
</dbReference>
<keyword evidence="3" id="KW-1003">Cell membrane</keyword>
<accession>A0ABR7IQ60</accession>
<evidence type="ECO:0000256" key="3">
    <source>
        <dbReference type="ARBA" id="ARBA00022475"/>
    </source>
</evidence>
<proteinExistence type="inferred from homology"/>